<evidence type="ECO:0000313" key="14">
    <source>
        <dbReference type="Proteomes" id="UP000177907"/>
    </source>
</evidence>
<dbReference type="Gene3D" id="3.40.1190.10">
    <property type="entry name" value="Mur-like, catalytic domain"/>
    <property type="match status" value="1"/>
</dbReference>
<evidence type="ECO:0000259" key="10">
    <source>
        <dbReference type="Pfam" id="PF01225"/>
    </source>
</evidence>
<sequence>MKHIHFIGICGVGMGALAVLWQKKGWLVTGSDVGFYPPVSTHLTKHNIKYYAGWHPEKIGALPPPLNLPLGQGETARPDLVVVGNVAGSQNPELKFVLKNNIPYLSYPELIEQNLIKTNSIVCAGTYAKTTTTALLAKILIDAKFNPAYMFGAVATDLDLSADDRGGQYSIIEGDEYKTSRTDPSAKFFHYHSTHLLLTSATWDHADVYPTEKLYLEAFKKLIAQLPKNGLLVVSEKALSVIPNPRRGEKSPSANSCDNGDPSLDAWNDKKLRIVTYGANTNCDYQYTDVLSTKSGLTFKIKHQSETAPRSEPSGSTTGVYNLKSEILGDYMADNICGAFALAESIGIAPQQIIASVKNFHGIKRRLENRGTTTTGATVFDDIAHSPTKAQAVLKSLKQIYSGKIIAIFEPNTGNRELQSVPAYANAFNNATEVVIPRLTKIKTTIDSKHLNGEELSKIIKNSQPNTKYIDDDEKLVEYIKDNTGPDDCAVFLGSHGWRGMIEELLK</sequence>
<keyword evidence="5" id="KW-0133">Cell shape</keyword>
<reference evidence="13 14" key="1">
    <citation type="journal article" date="2016" name="Nat. Commun.">
        <title>Thousands of microbial genomes shed light on interconnected biogeochemical processes in an aquifer system.</title>
        <authorList>
            <person name="Anantharaman K."/>
            <person name="Brown C.T."/>
            <person name="Hug L.A."/>
            <person name="Sharon I."/>
            <person name="Castelle C.J."/>
            <person name="Probst A.J."/>
            <person name="Thomas B.C."/>
            <person name="Singh A."/>
            <person name="Wilkins M.J."/>
            <person name="Karaoz U."/>
            <person name="Brodie E.L."/>
            <person name="Williams K.H."/>
            <person name="Hubbard S.S."/>
            <person name="Banfield J.F."/>
        </authorList>
    </citation>
    <scope>NUCLEOTIDE SEQUENCE [LARGE SCALE GENOMIC DNA]</scope>
</reference>
<dbReference type="InterPro" id="IPR000713">
    <property type="entry name" value="Mur_ligase_N"/>
</dbReference>
<dbReference type="Pfam" id="PF02875">
    <property type="entry name" value="Mur_ligase_C"/>
    <property type="match status" value="1"/>
</dbReference>
<evidence type="ECO:0000256" key="7">
    <source>
        <dbReference type="ARBA" id="ARBA00023306"/>
    </source>
</evidence>
<keyword evidence="1" id="KW-0436">Ligase</keyword>
<keyword evidence="3" id="KW-0547">Nucleotide-binding</keyword>
<dbReference type="InterPro" id="IPR050061">
    <property type="entry name" value="MurCDEF_pg_biosynth"/>
</dbReference>
<keyword evidence="6" id="KW-0573">Peptidoglycan synthesis</keyword>
<feature type="domain" description="Mur ligase N-terminal catalytic" evidence="10">
    <location>
        <begin position="3"/>
        <end position="113"/>
    </location>
</feature>
<evidence type="ECO:0008006" key="15">
    <source>
        <dbReference type="Google" id="ProtNLM"/>
    </source>
</evidence>
<keyword evidence="2" id="KW-0132">Cell division</keyword>
<comment type="caution">
    <text evidence="13">The sequence shown here is derived from an EMBL/GenBank/DDBJ whole genome shotgun (WGS) entry which is preliminary data.</text>
</comment>
<proteinExistence type="predicted"/>
<dbReference type="InterPro" id="IPR004101">
    <property type="entry name" value="Mur_ligase_C"/>
</dbReference>
<dbReference type="SUPFAM" id="SSF53244">
    <property type="entry name" value="MurD-like peptide ligases, peptide-binding domain"/>
    <property type="match status" value="1"/>
</dbReference>
<keyword evidence="7" id="KW-0131">Cell cycle</keyword>
<evidence type="ECO:0000256" key="5">
    <source>
        <dbReference type="ARBA" id="ARBA00022960"/>
    </source>
</evidence>
<evidence type="ECO:0000256" key="2">
    <source>
        <dbReference type="ARBA" id="ARBA00022618"/>
    </source>
</evidence>
<evidence type="ECO:0000313" key="13">
    <source>
        <dbReference type="EMBL" id="OGH88289.1"/>
    </source>
</evidence>
<dbReference type="Gene3D" id="3.40.50.720">
    <property type="entry name" value="NAD(P)-binding Rossmann-like Domain"/>
    <property type="match status" value="1"/>
</dbReference>
<evidence type="ECO:0000256" key="9">
    <source>
        <dbReference type="SAM" id="MobiDB-lite"/>
    </source>
</evidence>
<feature type="domain" description="Mur ligase C-terminal" evidence="11">
    <location>
        <begin position="365"/>
        <end position="495"/>
    </location>
</feature>
<dbReference type="GO" id="GO:0051301">
    <property type="term" value="P:cell division"/>
    <property type="evidence" value="ECO:0007669"/>
    <property type="project" value="UniProtKB-KW"/>
</dbReference>
<dbReference type="GO" id="GO:0008360">
    <property type="term" value="P:regulation of cell shape"/>
    <property type="evidence" value="ECO:0007669"/>
    <property type="project" value="UniProtKB-KW"/>
</dbReference>
<dbReference type="Pfam" id="PF01225">
    <property type="entry name" value="Mur_ligase"/>
    <property type="match status" value="1"/>
</dbReference>
<dbReference type="InterPro" id="IPR013221">
    <property type="entry name" value="Mur_ligase_cen"/>
</dbReference>
<evidence type="ECO:0000256" key="1">
    <source>
        <dbReference type="ARBA" id="ARBA00022598"/>
    </source>
</evidence>
<evidence type="ECO:0000256" key="3">
    <source>
        <dbReference type="ARBA" id="ARBA00022741"/>
    </source>
</evidence>
<dbReference type="STRING" id="1798704.A3J93_02095"/>
<dbReference type="PANTHER" id="PTHR43445:SF5">
    <property type="entry name" value="UDP-N-ACETYLMURAMATE--L-ALANYL-GAMMA-D-GLUTAMYL-MESO-2,6-DIAMINOHEPTANDIOATE LIGASE"/>
    <property type="match status" value="1"/>
</dbReference>
<feature type="domain" description="Mur ligase central" evidence="12">
    <location>
        <begin position="124"/>
        <end position="235"/>
    </location>
</feature>
<dbReference type="AlphaFoldDB" id="A0A1F6NWI7"/>
<evidence type="ECO:0000259" key="12">
    <source>
        <dbReference type="Pfam" id="PF08245"/>
    </source>
</evidence>
<name>A0A1F6NWI7_9BACT</name>
<accession>A0A1F6NWI7</accession>
<evidence type="ECO:0000256" key="4">
    <source>
        <dbReference type="ARBA" id="ARBA00022840"/>
    </source>
</evidence>
<keyword evidence="8" id="KW-0961">Cell wall biogenesis/degradation</keyword>
<organism evidence="13 14">
    <name type="scientific">Candidatus Magasanikbacteria bacterium RIFOXYC2_FULL_42_28</name>
    <dbReference type="NCBI Taxonomy" id="1798704"/>
    <lineage>
        <taxon>Bacteria</taxon>
        <taxon>Candidatus Magasanikiibacteriota</taxon>
    </lineage>
</organism>
<protein>
    <recommendedName>
        <fullName evidence="15">UDP-N-acetylmuramate:L-alanyl-gamma-D-glutamyl-meso-diaminopimelate ligase</fullName>
    </recommendedName>
</protein>
<evidence type="ECO:0000256" key="8">
    <source>
        <dbReference type="ARBA" id="ARBA00023316"/>
    </source>
</evidence>
<evidence type="ECO:0000259" key="11">
    <source>
        <dbReference type="Pfam" id="PF02875"/>
    </source>
</evidence>
<dbReference type="InterPro" id="IPR036565">
    <property type="entry name" value="Mur-like_cat_sf"/>
</dbReference>
<dbReference type="Pfam" id="PF08245">
    <property type="entry name" value="Mur_ligase_M"/>
    <property type="match status" value="1"/>
</dbReference>
<dbReference type="EMBL" id="MFQZ01000004">
    <property type="protein sequence ID" value="OGH88289.1"/>
    <property type="molecule type" value="Genomic_DNA"/>
</dbReference>
<dbReference type="GO" id="GO:0016881">
    <property type="term" value="F:acid-amino acid ligase activity"/>
    <property type="evidence" value="ECO:0007669"/>
    <property type="project" value="InterPro"/>
</dbReference>
<dbReference type="GO" id="GO:0005524">
    <property type="term" value="F:ATP binding"/>
    <property type="evidence" value="ECO:0007669"/>
    <property type="project" value="UniProtKB-KW"/>
</dbReference>
<dbReference type="Gene3D" id="3.90.190.20">
    <property type="entry name" value="Mur ligase, C-terminal domain"/>
    <property type="match status" value="1"/>
</dbReference>
<dbReference type="InterPro" id="IPR036615">
    <property type="entry name" value="Mur_ligase_C_dom_sf"/>
</dbReference>
<keyword evidence="4" id="KW-0067">ATP-binding</keyword>
<dbReference type="GO" id="GO:0009252">
    <property type="term" value="P:peptidoglycan biosynthetic process"/>
    <property type="evidence" value="ECO:0007669"/>
    <property type="project" value="UniProtKB-KW"/>
</dbReference>
<feature type="region of interest" description="Disordered" evidence="9">
    <location>
        <begin position="243"/>
        <end position="262"/>
    </location>
</feature>
<dbReference type="Proteomes" id="UP000177907">
    <property type="component" value="Unassembled WGS sequence"/>
</dbReference>
<dbReference type="SUPFAM" id="SSF51984">
    <property type="entry name" value="MurCD N-terminal domain"/>
    <property type="match status" value="1"/>
</dbReference>
<evidence type="ECO:0000256" key="6">
    <source>
        <dbReference type="ARBA" id="ARBA00022984"/>
    </source>
</evidence>
<gene>
    <name evidence="13" type="ORF">A3J93_02095</name>
</gene>
<dbReference type="PANTHER" id="PTHR43445">
    <property type="entry name" value="UDP-N-ACETYLMURAMATE--L-ALANINE LIGASE-RELATED"/>
    <property type="match status" value="1"/>
</dbReference>
<dbReference type="SUPFAM" id="SSF53623">
    <property type="entry name" value="MurD-like peptide ligases, catalytic domain"/>
    <property type="match status" value="1"/>
</dbReference>
<dbReference type="GO" id="GO:0071555">
    <property type="term" value="P:cell wall organization"/>
    <property type="evidence" value="ECO:0007669"/>
    <property type="project" value="UniProtKB-KW"/>
</dbReference>